<organism evidence="8 9">
    <name type="scientific">Desulfovibrio gilichinskyi</name>
    <dbReference type="NCBI Taxonomy" id="1519643"/>
    <lineage>
        <taxon>Bacteria</taxon>
        <taxon>Pseudomonadati</taxon>
        <taxon>Thermodesulfobacteriota</taxon>
        <taxon>Desulfovibrionia</taxon>
        <taxon>Desulfovibrionales</taxon>
        <taxon>Desulfovibrionaceae</taxon>
        <taxon>Desulfovibrio</taxon>
    </lineage>
</organism>
<dbReference type="InterPro" id="IPR006300">
    <property type="entry name" value="FlgB"/>
</dbReference>
<evidence type="ECO:0000256" key="2">
    <source>
        <dbReference type="ARBA" id="ARBA00009677"/>
    </source>
</evidence>
<accession>A0A1X7D2E5</accession>
<dbReference type="PIRSF" id="PIRSF002889">
    <property type="entry name" value="Rod_FlgB"/>
    <property type="match status" value="1"/>
</dbReference>
<comment type="function">
    <text evidence="5 6">Structural component of flagellum, the bacterial motility apparatus. Part of the rod structure of flagellar basal body.</text>
</comment>
<comment type="subunit">
    <text evidence="6">The basal body constitutes a major portion of the flagellar organelle and consists of a number of rings mounted on a central rod.</text>
</comment>
<evidence type="ECO:0000256" key="6">
    <source>
        <dbReference type="PIRNR" id="PIRNR002889"/>
    </source>
</evidence>
<dbReference type="Proteomes" id="UP000192906">
    <property type="component" value="Unassembled WGS sequence"/>
</dbReference>
<dbReference type="RefSeq" id="WP_085100770.1">
    <property type="nucleotide sequence ID" value="NZ_FWZU01000002.1"/>
</dbReference>
<keyword evidence="9" id="KW-1185">Reference proteome</keyword>
<comment type="subcellular location">
    <subcellularLocation>
        <location evidence="1 6">Bacterial flagellum basal body</location>
    </subcellularLocation>
</comment>
<evidence type="ECO:0000313" key="9">
    <source>
        <dbReference type="Proteomes" id="UP000192906"/>
    </source>
</evidence>
<dbReference type="PANTHER" id="PTHR30435">
    <property type="entry name" value="FLAGELLAR PROTEIN"/>
    <property type="match status" value="1"/>
</dbReference>
<dbReference type="GO" id="GO:0030694">
    <property type="term" value="C:bacterial-type flagellum basal body, rod"/>
    <property type="evidence" value="ECO:0007669"/>
    <property type="project" value="InterPro"/>
</dbReference>
<dbReference type="Pfam" id="PF00460">
    <property type="entry name" value="Flg_bb_rod"/>
    <property type="match status" value="1"/>
</dbReference>
<comment type="similarity">
    <text evidence="2 6">Belongs to the flagella basal body rod proteins family.</text>
</comment>
<dbReference type="AlphaFoldDB" id="A0A1X7D2E5"/>
<reference evidence="9" key="1">
    <citation type="submission" date="2017-04" db="EMBL/GenBank/DDBJ databases">
        <authorList>
            <person name="Varghese N."/>
            <person name="Submissions S."/>
        </authorList>
    </citation>
    <scope>NUCLEOTIDE SEQUENCE [LARGE SCALE GENOMIC DNA]</scope>
    <source>
        <strain evidence="9">K3S</strain>
    </source>
</reference>
<keyword evidence="8" id="KW-0969">Cilium</keyword>
<dbReference type="NCBIfam" id="NF009264">
    <property type="entry name" value="PRK12621.1"/>
    <property type="match status" value="1"/>
</dbReference>
<evidence type="ECO:0000259" key="7">
    <source>
        <dbReference type="Pfam" id="PF00460"/>
    </source>
</evidence>
<name>A0A1X7D2E5_9BACT</name>
<feature type="domain" description="Flagellar basal body rod protein N-terminal" evidence="7">
    <location>
        <begin position="19"/>
        <end position="39"/>
    </location>
</feature>
<dbReference type="PANTHER" id="PTHR30435:SF12">
    <property type="entry name" value="FLAGELLAR BASAL BODY ROD PROTEIN FLGB"/>
    <property type="match status" value="1"/>
</dbReference>
<proteinExistence type="inferred from homology"/>
<gene>
    <name evidence="8" type="ORF">SAMN06295933_1566</name>
</gene>
<evidence type="ECO:0000256" key="4">
    <source>
        <dbReference type="ARBA" id="ARBA00023143"/>
    </source>
</evidence>
<sequence length="136" mass="15298">MKGFFEDQIALTGKVMDLRLQRQNLVASNLANVNTPGYKEKTLEFEDSLQKALNKDARGKMTKTSKMHVPANFEANKFSGRTLSNFEPRVVHGENAVDIDKEMVTMTKNTLAYNALTQIISKNFQGMQKVIQDGAR</sequence>
<dbReference type="EMBL" id="FWZU01000002">
    <property type="protein sequence ID" value="SMF07541.1"/>
    <property type="molecule type" value="Genomic_DNA"/>
</dbReference>
<evidence type="ECO:0000256" key="5">
    <source>
        <dbReference type="ARBA" id="ARBA00024934"/>
    </source>
</evidence>
<protein>
    <recommendedName>
        <fullName evidence="3 6">Flagellar basal body rod protein FlgB</fullName>
    </recommendedName>
</protein>
<dbReference type="STRING" id="1519643.SAMN06295933_1566"/>
<dbReference type="NCBIfam" id="TIGR01396">
    <property type="entry name" value="FlgB"/>
    <property type="match status" value="1"/>
</dbReference>
<evidence type="ECO:0000256" key="3">
    <source>
        <dbReference type="ARBA" id="ARBA00014376"/>
    </source>
</evidence>
<keyword evidence="4 6" id="KW-0975">Bacterial flagellum</keyword>
<dbReference type="OrthoDB" id="9788334at2"/>
<dbReference type="GO" id="GO:0071978">
    <property type="term" value="P:bacterial-type flagellum-dependent swarming motility"/>
    <property type="evidence" value="ECO:0007669"/>
    <property type="project" value="TreeGrafter"/>
</dbReference>
<keyword evidence="8" id="KW-0966">Cell projection</keyword>
<evidence type="ECO:0000256" key="1">
    <source>
        <dbReference type="ARBA" id="ARBA00004117"/>
    </source>
</evidence>
<keyword evidence="8" id="KW-0282">Flagellum</keyword>
<evidence type="ECO:0000313" key="8">
    <source>
        <dbReference type="EMBL" id="SMF07541.1"/>
    </source>
</evidence>
<dbReference type="InterPro" id="IPR001444">
    <property type="entry name" value="Flag_bb_rod_N"/>
</dbReference>